<accession>J9FAK3</accession>
<sequence length="29" mass="3347">IPFAVRLKKRLTSVVIIKFFGLLGYEQPL</sequence>
<gene>
    <name evidence="1" type="ORF">EVA_19952</name>
</gene>
<name>J9FAK3_9ZZZZ</name>
<feature type="non-terminal residue" evidence="1">
    <location>
        <position position="1"/>
    </location>
</feature>
<dbReference type="EMBL" id="AMCI01007847">
    <property type="protein sequence ID" value="EJW91941.1"/>
    <property type="molecule type" value="Genomic_DNA"/>
</dbReference>
<organism evidence="1">
    <name type="scientific">gut metagenome</name>
    <dbReference type="NCBI Taxonomy" id="749906"/>
    <lineage>
        <taxon>unclassified sequences</taxon>
        <taxon>metagenomes</taxon>
        <taxon>organismal metagenomes</taxon>
    </lineage>
</organism>
<evidence type="ECO:0000313" key="1">
    <source>
        <dbReference type="EMBL" id="EJW91941.1"/>
    </source>
</evidence>
<reference evidence="1" key="1">
    <citation type="journal article" date="2012" name="PLoS ONE">
        <title>Gene sets for utilization of primary and secondary nutrition supplies in the distal gut of endangered iberian lynx.</title>
        <authorList>
            <person name="Alcaide M."/>
            <person name="Messina E."/>
            <person name="Richter M."/>
            <person name="Bargiela R."/>
            <person name="Peplies J."/>
            <person name="Huws S.A."/>
            <person name="Newbold C.J."/>
            <person name="Golyshin P.N."/>
            <person name="Simon M.A."/>
            <person name="Lopez G."/>
            <person name="Yakimov M.M."/>
            <person name="Ferrer M."/>
        </authorList>
    </citation>
    <scope>NUCLEOTIDE SEQUENCE</scope>
</reference>
<protein>
    <submittedName>
        <fullName evidence="1">Uncharacterized protein</fullName>
    </submittedName>
</protein>
<comment type="caution">
    <text evidence="1">The sequence shown here is derived from an EMBL/GenBank/DDBJ whole genome shotgun (WGS) entry which is preliminary data.</text>
</comment>
<proteinExistence type="predicted"/>
<dbReference type="AlphaFoldDB" id="J9FAK3"/>